<dbReference type="Gene3D" id="3.40.50.300">
    <property type="entry name" value="P-loop containing nucleotide triphosphate hydrolases"/>
    <property type="match status" value="1"/>
</dbReference>
<feature type="domain" description="ATP-dependent helicase C-terminal" evidence="1">
    <location>
        <begin position="260"/>
        <end position="352"/>
    </location>
</feature>
<dbReference type="GO" id="GO:0016818">
    <property type="term" value="F:hydrolase activity, acting on acid anhydrides, in phosphorus-containing anhydrides"/>
    <property type="evidence" value="ECO:0007669"/>
    <property type="project" value="InterPro"/>
</dbReference>
<protein>
    <recommendedName>
        <fullName evidence="1">ATP-dependent helicase C-terminal domain-containing protein</fullName>
    </recommendedName>
</protein>
<dbReference type="InterPro" id="IPR006555">
    <property type="entry name" value="ATP-dep_Helicase_C"/>
</dbReference>
<feature type="non-terminal residue" evidence="2">
    <location>
        <position position="1"/>
    </location>
</feature>
<accession>X1T708</accession>
<organism evidence="2">
    <name type="scientific">marine sediment metagenome</name>
    <dbReference type="NCBI Taxonomy" id="412755"/>
    <lineage>
        <taxon>unclassified sequences</taxon>
        <taxon>metagenomes</taxon>
        <taxon>ecological metagenomes</taxon>
    </lineage>
</organism>
<feature type="non-terminal residue" evidence="2">
    <location>
        <position position="356"/>
    </location>
</feature>
<dbReference type="GO" id="GO:0004386">
    <property type="term" value="F:helicase activity"/>
    <property type="evidence" value="ECO:0007669"/>
    <property type="project" value="InterPro"/>
</dbReference>
<dbReference type="EMBL" id="BARW01008339">
    <property type="protein sequence ID" value="GAI83350.1"/>
    <property type="molecule type" value="Genomic_DNA"/>
</dbReference>
<sequence>ECSDSEKNPCKLKGSCEYRIAKAEALNSEIVVLNSSYYLTETNGPAYFDGAELLIIDEVDSIEGDLMSYIQFDVNRGQLKRLGITPPEKPKEFQFWVEWLEVIKAVISRKARDLERQVENIDEHYWTSVELDIMKSTTRLRRFYDKVVMLNNELDERNWIFGYKEKEGEWYCSFKPIMVDRYSERFLWQHCRSVLGMSATIFTPEVVARDIGLEDYEYSSLTSPFPVGNRRIYYSPIANLTKKTMDAELPKLLEGVNNILSKYPKDKILIHTVSYKIRDYLLENLPKERIITHSREDRADKLMEFKNSLEPLIMLSPSFERGVDLPHDQCRVIVICKIPYLDLGDAQTQKRVRLPG</sequence>
<gene>
    <name evidence="2" type="ORF">S12H4_17124</name>
</gene>
<dbReference type="SUPFAM" id="SSF52540">
    <property type="entry name" value="P-loop containing nucleoside triphosphate hydrolases"/>
    <property type="match status" value="1"/>
</dbReference>
<comment type="caution">
    <text evidence="2">The sequence shown here is derived from an EMBL/GenBank/DDBJ whole genome shotgun (WGS) entry which is preliminary data.</text>
</comment>
<evidence type="ECO:0000313" key="2">
    <source>
        <dbReference type="EMBL" id="GAI83350.1"/>
    </source>
</evidence>
<name>X1T708_9ZZZZ</name>
<dbReference type="Pfam" id="PF13307">
    <property type="entry name" value="Helicase_C_2"/>
    <property type="match status" value="1"/>
</dbReference>
<dbReference type="GO" id="GO:0005524">
    <property type="term" value="F:ATP binding"/>
    <property type="evidence" value="ECO:0007669"/>
    <property type="project" value="InterPro"/>
</dbReference>
<dbReference type="GO" id="GO:0006139">
    <property type="term" value="P:nucleobase-containing compound metabolic process"/>
    <property type="evidence" value="ECO:0007669"/>
    <property type="project" value="InterPro"/>
</dbReference>
<evidence type="ECO:0000259" key="1">
    <source>
        <dbReference type="Pfam" id="PF13307"/>
    </source>
</evidence>
<dbReference type="AlphaFoldDB" id="X1T708"/>
<reference evidence="2" key="1">
    <citation type="journal article" date="2014" name="Front. Microbiol.">
        <title>High frequency of phylogenetically diverse reductive dehalogenase-homologous genes in deep subseafloor sedimentary metagenomes.</title>
        <authorList>
            <person name="Kawai M."/>
            <person name="Futagami T."/>
            <person name="Toyoda A."/>
            <person name="Takaki Y."/>
            <person name="Nishi S."/>
            <person name="Hori S."/>
            <person name="Arai W."/>
            <person name="Tsubouchi T."/>
            <person name="Morono Y."/>
            <person name="Uchiyama I."/>
            <person name="Ito T."/>
            <person name="Fujiyama A."/>
            <person name="Inagaki F."/>
            <person name="Takami H."/>
        </authorList>
    </citation>
    <scope>NUCLEOTIDE SEQUENCE</scope>
    <source>
        <strain evidence="2">Expedition CK06-06</strain>
    </source>
</reference>
<dbReference type="GO" id="GO:0003676">
    <property type="term" value="F:nucleic acid binding"/>
    <property type="evidence" value="ECO:0007669"/>
    <property type="project" value="InterPro"/>
</dbReference>
<dbReference type="InterPro" id="IPR027417">
    <property type="entry name" value="P-loop_NTPase"/>
</dbReference>
<proteinExistence type="predicted"/>